<evidence type="ECO:0000313" key="1">
    <source>
        <dbReference type="EMBL" id="ADM10547.1"/>
    </source>
</evidence>
<keyword evidence="2" id="KW-1185">Reference proteome</keyword>
<dbReference type="Pfam" id="PF13811">
    <property type="entry name" value="DUF4186"/>
    <property type="match status" value="1"/>
</dbReference>
<dbReference type="EMBL" id="CP002156">
    <property type="protein sequence ID" value="ADM10547.1"/>
    <property type="molecule type" value="Genomic_DNA"/>
</dbReference>
<dbReference type="OrthoDB" id="3781311at2"/>
<accession>E0TFI7</accession>
<organism evidence="1 2">
    <name type="scientific">Parvularcula bermudensis (strain ATCC BAA-594 / HTCC2503 / KCTC 12087)</name>
    <dbReference type="NCBI Taxonomy" id="314260"/>
    <lineage>
        <taxon>Bacteria</taxon>
        <taxon>Pseudomonadati</taxon>
        <taxon>Pseudomonadota</taxon>
        <taxon>Alphaproteobacteria</taxon>
        <taxon>Parvularculales</taxon>
        <taxon>Parvularculaceae</taxon>
        <taxon>Parvularcula</taxon>
    </lineage>
</organism>
<proteinExistence type="predicted"/>
<reference evidence="2" key="1">
    <citation type="submission" date="2010-08" db="EMBL/GenBank/DDBJ databases">
        <title>Genome sequence of Parvularcula bermudensis HTCC2503.</title>
        <authorList>
            <person name="Kang D.-M."/>
            <person name="Oh H.-M."/>
            <person name="Cho J.-C."/>
        </authorList>
    </citation>
    <scope>NUCLEOTIDE SEQUENCE [LARGE SCALE GENOMIC DNA]</scope>
    <source>
        <strain evidence="2">ATCC BAA-594 / HTCC2503 / KCTC 12087</strain>
    </source>
</reference>
<protein>
    <recommendedName>
        <fullName evidence="3">DUF4186 family protein</fullName>
    </recommendedName>
</protein>
<reference evidence="1 2" key="2">
    <citation type="journal article" date="2011" name="J. Bacteriol.">
        <title>Complete genome sequence of strain HTCC2503T of Parvularcula bermudensis, the type species of the order "Parvularculales" in the class Alphaproteobacteria.</title>
        <authorList>
            <person name="Oh H.M."/>
            <person name="Kang I."/>
            <person name="Vergin K.L."/>
            <person name="Kang D."/>
            <person name="Rhee K.H."/>
            <person name="Giovannoni S.J."/>
            <person name="Cho J.C."/>
        </authorList>
    </citation>
    <scope>NUCLEOTIDE SEQUENCE [LARGE SCALE GENOMIC DNA]</scope>
    <source>
        <strain evidence="2">ATCC BAA-594 / HTCC2503 / KCTC 12087</strain>
    </source>
</reference>
<evidence type="ECO:0008006" key="3">
    <source>
        <dbReference type="Google" id="ProtNLM"/>
    </source>
</evidence>
<dbReference type="RefSeq" id="WP_013301521.1">
    <property type="nucleotide sequence ID" value="NC_014414.1"/>
</dbReference>
<dbReference type="InterPro" id="IPR020378">
    <property type="entry name" value="DUF4186"/>
</dbReference>
<dbReference type="HOGENOM" id="CLU_1313077_0_0_5"/>
<dbReference type="AlphaFoldDB" id="E0TFI7"/>
<gene>
    <name evidence="1" type="ordered locus">PB2503_12534</name>
</gene>
<name>E0TFI7_PARBH</name>
<sequence>MPLFQKPEPLKITCTMTDCDNDLHCFKATQKMPVGDRGKCRACNADLVDWTRIHNRSIGDAKYTFQALKRETIRHHFFHVPIDQKAINYAKRKGRKKLKDAIRARVQKSIGSANPSWDGRQTPMSDNPIFYGQHATATCCRTCLEYWHDIPKGVPLTEEQIDYCVEILELFFDERLPEVDDNPVHVPPIRR</sequence>
<dbReference type="Proteomes" id="UP000001302">
    <property type="component" value="Chromosome"/>
</dbReference>
<dbReference type="eggNOG" id="ENOG5032RYJ">
    <property type="taxonomic scope" value="Bacteria"/>
</dbReference>
<dbReference type="KEGG" id="pbr:PB2503_12534"/>
<evidence type="ECO:0000313" key="2">
    <source>
        <dbReference type="Proteomes" id="UP000001302"/>
    </source>
</evidence>